<dbReference type="AlphaFoldDB" id="A0A3D9HEU5"/>
<sequence>MLSVTDPLTGSYNRMHFIETAEQFLEDCRARDCRLSLALIDVDRFGALNDEYGEAAGDQALVAVVDACNAILHDAFSDLKEKGIGVSRLGGEEFAFMLPTMDSAIAVSFLESIRACVADREINHQDNRFRVTISIGVAVLGAGDSLDDLLAHADCALYQAKEEGRNKVVLYRPGLATPPVGRRVTRSEGR</sequence>
<dbReference type="GO" id="GO:0043709">
    <property type="term" value="P:cell adhesion involved in single-species biofilm formation"/>
    <property type="evidence" value="ECO:0007669"/>
    <property type="project" value="TreeGrafter"/>
</dbReference>
<comment type="catalytic activity">
    <reaction evidence="2">
        <text>2 GTP = 3',3'-c-di-GMP + 2 diphosphate</text>
        <dbReference type="Rhea" id="RHEA:24898"/>
        <dbReference type="ChEBI" id="CHEBI:33019"/>
        <dbReference type="ChEBI" id="CHEBI:37565"/>
        <dbReference type="ChEBI" id="CHEBI:58805"/>
        <dbReference type="EC" id="2.7.7.65"/>
    </reaction>
</comment>
<dbReference type="InterPro" id="IPR029787">
    <property type="entry name" value="Nucleotide_cyclase"/>
</dbReference>
<dbReference type="RefSeq" id="WP_115937635.1">
    <property type="nucleotide sequence ID" value="NZ_QRDW01000008.1"/>
</dbReference>
<dbReference type="Gene3D" id="3.30.70.270">
    <property type="match status" value="1"/>
</dbReference>
<dbReference type="EC" id="2.7.7.65" evidence="1"/>
<dbReference type="InterPro" id="IPR050469">
    <property type="entry name" value="Diguanylate_Cyclase"/>
</dbReference>
<dbReference type="GO" id="GO:0052621">
    <property type="term" value="F:diguanylate cyclase activity"/>
    <property type="evidence" value="ECO:0007669"/>
    <property type="project" value="UniProtKB-EC"/>
</dbReference>
<dbReference type="PROSITE" id="PS50887">
    <property type="entry name" value="GGDEF"/>
    <property type="match status" value="1"/>
</dbReference>
<evidence type="ECO:0000256" key="1">
    <source>
        <dbReference type="ARBA" id="ARBA00012528"/>
    </source>
</evidence>
<dbReference type="PANTHER" id="PTHR45138">
    <property type="entry name" value="REGULATORY COMPONENTS OF SENSORY TRANSDUCTION SYSTEM"/>
    <property type="match status" value="1"/>
</dbReference>
<keyword evidence="5" id="KW-1185">Reference proteome</keyword>
<dbReference type="OrthoDB" id="9812260at2"/>
<dbReference type="CDD" id="cd01949">
    <property type="entry name" value="GGDEF"/>
    <property type="match status" value="1"/>
</dbReference>
<reference evidence="4 5" key="1">
    <citation type="submission" date="2018-07" db="EMBL/GenBank/DDBJ databases">
        <title>Genomic Encyclopedia of Type Strains, Phase III (KMG-III): the genomes of soil and plant-associated and newly described type strains.</title>
        <authorList>
            <person name="Whitman W."/>
        </authorList>
    </citation>
    <scope>NUCLEOTIDE SEQUENCE [LARGE SCALE GENOMIC DNA]</scope>
    <source>
        <strain evidence="4 5">CECT 8488</strain>
    </source>
</reference>
<evidence type="ECO:0000256" key="2">
    <source>
        <dbReference type="ARBA" id="ARBA00034247"/>
    </source>
</evidence>
<proteinExistence type="predicted"/>
<dbReference type="NCBIfam" id="TIGR00254">
    <property type="entry name" value="GGDEF"/>
    <property type="match status" value="1"/>
</dbReference>
<dbReference type="Pfam" id="PF00990">
    <property type="entry name" value="GGDEF"/>
    <property type="match status" value="1"/>
</dbReference>
<dbReference type="PANTHER" id="PTHR45138:SF9">
    <property type="entry name" value="DIGUANYLATE CYCLASE DGCM-RELATED"/>
    <property type="match status" value="1"/>
</dbReference>
<feature type="domain" description="GGDEF" evidence="3">
    <location>
        <begin position="33"/>
        <end position="173"/>
    </location>
</feature>
<accession>A0A3D9HEU5</accession>
<name>A0A3D9HEU5_9PROT</name>
<dbReference type="InterPro" id="IPR043128">
    <property type="entry name" value="Rev_trsase/Diguanyl_cyclase"/>
</dbReference>
<dbReference type="SMART" id="SM00267">
    <property type="entry name" value="GGDEF"/>
    <property type="match status" value="1"/>
</dbReference>
<comment type="caution">
    <text evidence="4">The sequence shown here is derived from an EMBL/GenBank/DDBJ whole genome shotgun (WGS) entry which is preliminary data.</text>
</comment>
<dbReference type="GO" id="GO:1902201">
    <property type="term" value="P:negative regulation of bacterial-type flagellum-dependent cell motility"/>
    <property type="evidence" value="ECO:0007669"/>
    <property type="project" value="TreeGrafter"/>
</dbReference>
<evidence type="ECO:0000259" key="3">
    <source>
        <dbReference type="PROSITE" id="PS50887"/>
    </source>
</evidence>
<dbReference type="GO" id="GO:0005886">
    <property type="term" value="C:plasma membrane"/>
    <property type="evidence" value="ECO:0007669"/>
    <property type="project" value="TreeGrafter"/>
</dbReference>
<evidence type="ECO:0000313" key="4">
    <source>
        <dbReference type="EMBL" id="RED47998.1"/>
    </source>
</evidence>
<evidence type="ECO:0000313" key="5">
    <source>
        <dbReference type="Proteomes" id="UP000256845"/>
    </source>
</evidence>
<dbReference type="EMBL" id="QRDW01000008">
    <property type="protein sequence ID" value="RED47998.1"/>
    <property type="molecule type" value="Genomic_DNA"/>
</dbReference>
<organism evidence="4 5">
    <name type="scientific">Aestuariispira insulae</name>
    <dbReference type="NCBI Taxonomy" id="1461337"/>
    <lineage>
        <taxon>Bacteria</taxon>
        <taxon>Pseudomonadati</taxon>
        <taxon>Pseudomonadota</taxon>
        <taxon>Alphaproteobacteria</taxon>
        <taxon>Rhodospirillales</taxon>
        <taxon>Kiloniellaceae</taxon>
        <taxon>Aestuariispira</taxon>
    </lineage>
</organism>
<dbReference type="SUPFAM" id="SSF55073">
    <property type="entry name" value="Nucleotide cyclase"/>
    <property type="match status" value="1"/>
</dbReference>
<protein>
    <recommendedName>
        <fullName evidence="1">diguanylate cyclase</fullName>
        <ecNumber evidence="1">2.7.7.65</ecNumber>
    </recommendedName>
</protein>
<gene>
    <name evidence="4" type="ORF">DFP90_10815</name>
</gene>
<dbReference type="InterPro" id="IPR000160">
    <property type="entry name" value="GGDEF_dom"/>
</dbReference>
<dbReference type="Proteomes" id="UP000256845">
    <property type="component" value="Unassembled WGS sequence"/>
</dbReference>